<reference evidence="1" key="1">
    <citation type="submission" date="2025-08" db="UniProtKB">
        <authorList>
            <consortium name="Ensembl"/>
        </authorList>
    </citation>
    <scope>IDENTIFICATION</scope>
</reference>
<organism evidence="1 2">
    <name type="scientific">Apteryx owenii</name>
    <name type="common">Little spotted kiwi</name>
    <dbReference type="NCBI Taxonomy" id="8824"/>
    <lineage>
        <taxon>Eukaryota</taxon>
        <taxon>Metazoa</taxon>
        <taxon>Chordata</taxon>
        <taxon>Craniata</taxon>
        <taxon>Vertebrata</taxon>
        <taxon>Euteleostomi</taxon>
        <taxon>Archelosauria</taxon>
        <taxon>Archosauria</taxon>
        <taxon>Dinosauria</taxon>
        <taxon>Saurischia</taxon>
        <taxon>Theropoda</taxon>
        <taxon>Coelurosauria</taxon>
        <taxon>Aves</taxon>
        <taxon>Palaeognathae</taxon>
        <taxon>Apterygiformes</taxon>
        <taxon>Apterygidae</taxon>
        <taxon>Apteryx</taxon>
    </lineage>
</organism>
<dbReference type="Ensembl" id="ENSAOWT00000006100.1">
    <property type="protein sequence ID" value="ENSAOWP00000005365.1"/>
    <property type="gene ID" value="ENSAOWG00000003702.1"/>
</dbReference>
<reference evidence="1" key="2">
    <citation type="submission" date="2025-09" db="UniProtKB">
        <authorList>
            <consortium name="Ensembl"/>
        </authorList>
    </citation>
    <scope>IDENTIFICATION</scope>
</reference>
<keyword evidence="2" id="KW-1185">Reference proteome</keyword>
<accession>A0A8B9P4J4</accession>
<proteinExistence type="predicted"/>
<dbReference type="AlphaFoldDB" id="A0A8B9P4J4"/>
<evidence type="ECO:0000313" key="1">
    <source>
        <dbReference type="Ensembl" id="ENSAOWP00000005365.1"/>
    </source>
</evidence>
<protein>
    <submittedName>
        <fullName evidence="1">Uncharacterized protein</fullName>
    </submittedName>
</protein>
<sequence>PSSQAVVMAFSPSMMKCMCFRESQLPTGAMCPAPSPPKQPVLPCATRATCCPIPTGVTNMSCPVPTKVVCPAPCPPEQRVVPHPHQSDASCCVPTRAMCPAPCHQSNMSCPVPTGARCPAPCPQPAQRATQLASHASLTGATSPQLTQGLSPVYVCTAPSTVMPQPNWHVTTDLWCPFHAFSSLTVFLNSTSPSGRQHSNRDTQINSFFFFFWTTC</sequence>
<name>A0A8B9P4J4_APTOW</name>
<dbReference type="Proteomes" id="UP000694424">
    <property type="component" value="Unplaced"/>
</dbReference>
<evidence type="ECO:0000313" key="2">
    <source>
        <dbReference type="Proteomes" id="UP000694424"/>
    </source>
</evidence>